<dbReference type="Gene3D" id="3.40.50.300">
    <property type="entry name" value="P-loop containing nucleotide triphosphate hydrolases"/>
    <property type="match status" value="1"/>
</dbReference>
<dbReference type="GO" id="GO:0003887">
    <property type="term" value="F:DNA-directed DNA polymerase activity"/>
    <property type="evidence" value="ECO:0007669"/>
    <property type="project" value="UniProtKB-KW"/>
</dbReference>
<feature type="domain" description="AAA+ ATPase" evidence="13">
    <location>
        <begin position="36"/>
        <end position="184"/>
    </location>
</feature>
<keyword evidence="3 14" id="KW-0808">Transferase</keyword>
<feature type="compositionally biased region" description="Polar residues" evidence="12">
    <location>
        <begin position="441"/>
        <end position="472"/>
    </location>
</feature>
<keyword evidence="9" id="KW-0067">ATP-binding</keyword>
<evidence type="ECO:0000256" key="5">
    <source>
        <dbReference type="ARBA" id="ARBA00022705"/>
    </source>
</evidence>
<dbReference type="SUPFAM" id="SSF48019">
    <property type="entry name" value="post-AAA+ oligomerization domain-like"/>
    <property type="match status" value="1"/>
</dbReference>
<dbReference type="InterPro" id="IPR012763">
    <property type="entry name" value="DNA_pol_III_sug/sutau_N"/>
</dbReference>
<dbReference type="NCBIfam" id="TIGR02397">
    <property type="entry name" value="dnaX_nterm"/>
    <property type="match status" value="1"/>
</dbReference>
<dbReference type="InterPro" id="IPR022754">
    <property type="entry name" value="DNA_pol_III_gamma-3"/>
</dbReference>
<dbReference type="GO" id="GO:0006261">
    <property type="term" value="P:DNA-templated DNA replication"/>
    <property type="evidence" value="ECO:0007669"/>
    <property type="project" value="TreeGrafter"/>
</dbReference>
<keyword evidence="10" id="KW-0239">DNA-directed DNA polymerase</keyword>
<dbReference type="InterPro" id="IPR050238">
    <property type="entry name" value="DNA_Rep/Repair_Clamp_Loader"/>
</dbReference>
<dbReference type="GO" id="GO:0005524">
    <property type="term" value="F:ATP binding"/>
    <property type="evidence" value="ECO:0007669"/>
    <property type="project" value="UniProtKB-KW"/>
</dbReference>
<keyword evidence="4 14" id="KW-0548">Nucleotidyltransferase</keyword>
<proteinExistence type="inferred from homology"/>
<evidence type="ECO:0000256" key="8">
    <source>
        <dbReference type="ARBA" id="ARBA00022833"/>
    </source>
</evidence>
<comment type="caution">
    <text evidence="14">The sequence shown here is derived from an EMBL/GenBank/DDBJ whole genome shotgun (WGS) entry which is preliminary data.</text>
</comment>
<dbReference type="FunFam" id="3.40.50.300:FF:000014">
    <property type="entry name" value="DNA polymerase III subunit gamma/tau"/>
    <property type="match status" value="1"/>
</dbReference>
<organism evidence="14">
    <name type="scientific">Baileyella intestinalis</name>
    <dbReference type="NCBI Taxonomy" id="2606709"/>
    <lineage>
        <taxon>Bacteria</taxon>
        <taxon>Bacillati</taxon>
        <taxon>Bacillota</taxon>
        <taxon>Clostridia</taxon>
        <taxon>Peptostreptococcales</taxon>
        <taxon>Anaerovoracaceae</taxon>
        <taxon>Baileyella</taxon>
    </lineage>
</organism>
<feature type="compositionally biased region" description="Low complexity" evidence="12">
    <location>
        <begin position="427"/>
        <end position="440"/>
    </location>
</feature>
<keyword evidence="6" id="KW-0479">Metal-binding</keyword>
<gene>
    <name evidence="14" type="primary">dnaX</name>
    <name evidence="14" type="ORF">FYJ66_07715</name>
</gene>
<evidence type="ECO:0000256" key="11">
    <source>
        <dbReference type="ARBA" id="ARBA00049244"/>
    </source>
</evidence>
<evidence type="ECO:0000256" key="7">
    <source>
        <dbReference type="ARBA" id="ARBA00022741"/>
    </source>
</evidence>
<dbReference type="Pfam" id="PF22608">
    <property type="entry name" value="DNAX_ATPase_lid"/>
    <property type="match status" value="1"/>
</dbReference>
<dbReference type="CDD" id="cd18137">
    <property type="entry name" value="HLD_clamp_pol_III_gamma_tau"/>
    <property type="match status" value="1"/>
</dbReference>
<dbReference type="PANTHER" id="PTHR11669">
    <property type="entry name" value="REPLICATION FACTOR C / DNA POLYMERASE III GAMMA-TAU SUBUNIT"/>
    <property type="match status" value="1"/>
</dbReference>
<comment type="catalytic activity">
    <reaction evidence="11">
        <text>DNA(n) + a 2'-deoxyribonucleoside 5'-triphosphate = DNA(n+1) + diphosphate</text>
        <dbReference type="Rhea" id="RHEA:22508"/>
        <dbReference type="Rhea" id="RHEA-COMP:17339"/>
        <dbReference type="Rhea" id="RHEA-COMP:17340"/>
        <dbReference type="ChEBI" id="CHEBI:33019"/>
        <dbReference type="ChEBI" id="CHEBI:61560"/>
        <dbReference type="ChEBI" id="CHEBI:173112"/>
        <dbReference type="EC" id="2.7.7.7"/>
    </reaction>
</comment>
<keyword evidence="5" id="KW-0235">DNA replication</keyword>
<dbReference type="SMART" id="SM00382">
    <property type="entry name" value="AAA"/>
    <property type="match status" value="1"/>
</dbReference>
<dbReference type="Gene3D" id="1.20.272.10">
    <property type="match status" value="1"/>
</dbReference>
<evidence type="ECO:0000256" key="9">
    <source>
        <dbReference type="ARBA" id="ARBA00022840"/>
    </source>
</evidence>
<dbReference type="Gene3D" id="1.10.8.60">
    <property type="match status" value="1"/>
</dbReference>
<evidence type="ECO:0000256" key="2">
    <source>
        <dbReference type="ARBA" id="ARBA00012417"/>
    </source>
</evidence>
<dbReference type="Pfam" id="PF13177">
    <property type="entry name" value="DNA_pol3_delta2"/>
    <property type="match status" value="1"/>
</dbReference>
<dbReference type="InterPro" id="IPR008921">
    <property type="entry name" value="DNA_pol3_clamp-load_cplx_C"/>
</dbReference>
<evidence type="ECO:0000313" key="14">
    <source>
        <dbReference type="EMBL" id="MST69468.1"/>
    </source>
</evidence>
<dbReference type="InterPro" id="IPR027417">
    <property type="entry name" value="P-loop_NTPase"/>
</dbReference>
<evidence type="ECO:0000259" key="13">
    <source>
        <dbReference type="SMART" id="SM00382"/>
    </source>
</evidence>
<dbReference type="SUPFAM" id="SSF52540">
    <property type="entry name" value="P-loop containing nucleoside triphosphate hydrolases"/>
    <property type="match status" value="1"/>
</dbReference>
<dbReference type="EMBL" id="VUNB01000006">
    <property type="protein sequence ID" value="MST69468.1"/>
    <property type="molecule type" value="Genomic_DNA"/>
</dbReference>
<reference evidence="14" key="1">
    <citation type="submission" date="2019-09" db="EMBL/GenBank/DDBJ databases">
        <title>In-depth cultivation of the pig gut microbiome towards novel bacterial diversity and tailored functional studies.</title>
        <authorList>
            <person name="Wylensek D."/>
            <person name="Hitch T.C.A."/>
            <person name="Clavel T."/>
        </authorList>
    </citation>
    <scope>NUCLEOTIDE SEQUENCE</scope>
    <source>
        <strain evidence="14">RF-744-FAT-WT-3</strain>
    </source>
</reference>
<evidence type="ECO:0000256" key="12">
    <source>
        <dbReference type="SAM" id="MobiDB-lite"/>
    </source>
</evidence>
<dbReference type="GO" id="GO:0009360">
    <property type="term" value="C:DNA polymerase III complex"/>
    <property type="evidence" value="ECO:0007669"/>
    <property type="project" value="InterPro"/>
</dbReference>
<dbReference type="RefSeq" id="WP_154572938.1">
    <property type="nucleotide sequence ID" value="NZ_VUNB01000006.1"/>
</dbReference>
<comment type="similarity">
    <text evidence="1">Belongs to the DnaX/STICHEL family.</text>
</comment>
<dbReference type="EC" id="2.7.7.7" evidence="2"/>
<evidence type="ECO:0000256" key="1">
    <source>
        <dbReference type="ARBA" id="ARBA00006360"/>
    </source>
</evidence>
<dbReference type="InterPro" id="IPR003593">
    <property type="entry name" value="AAA+_ATPase"/>
</dbReference>
<keyword evidence="8" id="KW-0862">Zinc</keyword>
<feature type="region of interest" description="Disordered" evidence="12">
    <location>
        <begin position="596"/>
        <end position="631"/>
    </location>
</feature>
<name>A0A6A8MAJ6_9FIRM</name>
<dbReference type="GO" id="GO:0046872">
    <property type="term" value="F:metal ion binding"/>
    <property type="evidence" value="ECO:0007669"/>
    <property type="project" value="UniProtKB-KW"/>
</dbReference>
<feature type="compositionally biased region" description="Polar residues" evidence="12">
    <location>
        <begin position="566"/>
        <end position="581"/>
    </location>
</feature>
<feature type="region of interest" description="Disordered" evidence="12">
    <location>
        <begin position="394"/>
        <end position="472"/>
    </location>
</feature>
<dbReference type="CDD" id="cd00009">
    <property type="entry name" value="AAA"/>
    <property type="match status" value="1"/>
</dbReference>
<accession>A0A6A8MAJ6</accession>
<evidence type="ECO:0000256" key="10">
    <source>
        <dbReference type="ARBA" id="ARBA00022932"/>
    </source>
</evidence>
<evidence type="ECO:0000256" key="4">
    <source>
        <dbReference type="ARBA" id="ARBA00022695"/>
    </source>
</evidence>
<keyword evidence="7" id="KW-0547">Nucleotide-binding</keyword>
<dbReference type="PANTHER" id="PTHR11669:SF0">
    <property type="entry name" value="PROTEIN STICHEL-LIKE 2"/>
    <property type="match status" value="1"/>
</dbReference>
<evidence type="ECO:0000256" key="3">
    <source>
        <dbReference type="ARBA" id="ARBA00022679"/>
    </source>
</evidence>
<feature type="region of interest" description="Disordered" evidence="12">
    <location>
        <begin position="558"/>
        <end position="581"/>
    </location>
</feature>
<evidence type="ECO:0000256" key="6">
    <source>
        <dbReference type="ARBA" id="ARBA00022723"/>
    </source>
</evidence>
<protein>
    <recommendedName>
        <fullName evidence="2">DNA-directed DNA polymerase</fullName>
        <ecNumber evidence="2">2.7.7.7</ecNumber>
    </recommendedName>
</protein>
<dbReference type="NCBIfam" id="NF004046">
    <property type="entry name" value="PRK05563.1"/>
    <property type="match status" value="1"/>
</dbReference>
<dbReference type="Pfam" id="PF12169">
    <property type="entry name" value="DNA_pol3_gamma3"/>
    <property type="match status" value="1"/>
</dbReference>
<sequence>MHFALYRSERPETFEEMIGQKHIVKILQNQLRTGTVNQAYLFTGIRGTGKTTTARILAKALNCTGDGEQLPCGKCENCKAIRDGKYMDVIEIDAASNNKVDDIRSLIDSVYYPPVLGKYKIYIIDEVHMLTDSAENAFLKTLEEPPEYVVFILATTDPEKVKPTIRSRCMTLNFKRVSENELTEGMAAICSRKNVNITEQALRMIARSSDGSVRDALSTLEQCISAGDDPVTEELVTEYTGNAGRDFYLGLTENVFRQNMNGAMEVIDQAIRSGADPKILLSEWVNHMRDLMVVKMSEKPEVLVKVSPENMERLREQASMVDIGTITGDINHLTQMGNLGKYSSQGRVLLETAAVQLMTGNTGILNTSVPAVPAAPAVSARGVAPAAPVEPVSAGRAEAARGRVSSAQAPVSSKKRPEAGKGKPKAAPRTAMTSRAMAAAQGNSGESQKSSGTSRQIKGTPPSTSPSVDGIQNTASSADLKQMWNFIVKEMESRSPSNHVIFMNLELTAVLDGEVMISALKKRTLALAGNMKDEINQLVKSRYGNSYFVTIREKKANESVAKASKKQQNSARDGNSSDQNSAKSIEALAALAQLKKAQSGGRASEEPVFQPDDEETEYFYEGPEGPYDEEDYITPPADYVPPEVENFSMENQDEIEDFMDEEESSADEDVESQVKNVLGQGIKFTID</sequence>
<dbReference type="AlphaFoldDB" id="A0A6A8MAJ6"/>
<dbReference type="InterPro" id="IPR045085">
    <property type="entry name" value="HLD_clamp_pol_III_gamma_tau"/>
</dbReference>
<dbReference type="GO" id="GO:0003677">
    <property type="term" value="F:DNA binding"/>
    <property type="evidence" value="ECO:0007669"/>
    <property type="project" value="InterPro"/>
</dbReference>